<comment type="caution">
    <text evidence="3">The sequence shown here is derived from an EMBL/GenBank/DDBJ whole genome shotgun (WGS) entry which is preliminary data.</text>
</comment>
<dbReference type="PANTHER" id="PTHR23052">
    <property type="entry name" value="AXONEMAL DYNEIN LIGHT CHAIN DOMAIN-CONTAINING PROTEIN 1"/>
    <property type="match status" value="1"/>
</dbReference>
<evidence type="ECO:0008006" key="5">
    <source>
        <dbReference type="Google" id="ProtNLM"/>
    </source>
</evidence>
<name>A0ABP0GGB0_CLALP</name>
<protein>
    <recommendedName>
        <fullName evidence="5">Axonemal dynein light chain domain-containing protein 1</fullName>
    </recommendedName>
</protein>
<dbReference type="InterPro" id="IPR019347">
    <property type="entry name" value="Axonemal_dynein_light_chain"/>
</dbReference>
<evidence type="ECO:0000313" key="3">
    <source>
        <dbReference type="EMBL" id="CAK8690821.1"/>
    </source>
</evidence>
<gene>
    <name evidence="3" type="ORF">CVLEPA_LOCUS23385</name>
</gene>
<evidence type="ECO:0000256" key="2">
    <source>
        <dbReference type="SAM" id="MobiDB-lite"/>
    </source>
</evidence>
<dbReference type="Proteomes" id="UP001642483">
    <property type="component" value="Unassembled WGS sequence"/>
</dbReference>
<feature type="compositionally biased region" description="Polar residues" evidence="2">
    <location>
        <begin position="1"/>
        <end position="23"/>
    </location>
</feature>
<sequence>MSIQASRQTADKQLSVTLQNENTPPDDGDMSMQPYDENFDGKKALAVQNEMIPDELLFALTESEQDSSYHKENKLGPVRDKKTPEKLRMALKKSPPANVWHHKSRRTQFRHLTDFPRSLGKGIGTRDVSFLYDVATQPTPKPSPASRFDKSAIRLEASQQAIGTRSSGKLAVPDSIIPEEYHIVKSKAVLGLEYIDEDLTTKLADREQTLRLFPSLLPTKRFEVIQLLQTLDAMLEQSGVEDECVEVKGPTQIHNLLELIKKEQNIYDLVFSEVIRQVSIECVERGQLLSKLRQKYAEILSKVPRQIKSLHAEVIAQRSLDRRLTEELLRFKSSITFLTTELQTVREHDKQVTKDAATAEEELSKALKESQTNANLVDEYHELYELQRRRLESSVASLTAERDLWSNAAYSLSHKITTLNSLTTAKRLHVSEKAWSKLSNHFTVMLSDHDSQCLSTIQRHVEEWRKLMFHFNQSLESADKHTIDTLLAVKNGMEKWMSTFEDTLMNNNYDVRSIKIPPKEMVQKLCDDLKAWEEKLSDDSERFGGDLLLTNQEQLNHMTKEAQAWTEIGWEVYRRHKTDNGESFPLSKTMMNLNDTLHKLVKQLQIRISGENGVAKGMINLQNNLDAWGNKLIMMLHGSEVLTETEWLLFYDRLSEYIALIHETLECIGSQQRDEDRLNATSHTHIAVEDTMKSVQDWMKSSLNQIDAEDGKLMAQVTSVHTDMVHWMVQMLLHLAPDHESNLRDFPSETSLVTSCTVEELTRKARTIAGHLSSFTSYFSECGSGIVQSTMQAKKDQGDDDADHEYRDFLRVKV</sequence>
<dbReference type="InterPro" id="IPR052845">
    <property type="entry name" value="Axonemal_dynein_LC_domain"/>
</dbReference>
<evidence type="ECO:0000313" key="4">
    <source>
        <dbReference type="Proteomes" id="UP001642483"/>
    </source>
</evidence>
<dbReference type="Pfam" id="PF10211">
    <property type="entry name" value="Ax_dynein_light"/>
    <property type="match status" value="1"/>
</dbReference>
<evidence type="ECO:0000256" key="1">
    <source>
        <dbReference type="ARBA" id="ARBA00023054"/>
    </source>
</evidence>
<accession>A0ABP0GGB0</accession>
<feature type="region of interest" description="Disordered" evidence="2">
    <location>
        <begin position="1"/>
        <end position="37"/>
    </location>
</feature>
<keyword evidence="1" id="KW-0175">Coiled coil</keyword>
<keyword evidence="4" id="KW-1185">Reference proteome</keyword>
<reference evidence="3 4" key="1">
    <citation type="submission" date="2024-02" db="EMBL/GenBank/DDBJ databases">
        <authorList>
            <person name="Daric V."/>
            <person name="Darras S."/>
        </authorList>
    </citation>
    <scope>NUCLEOTIDE SEQUENCE [LARGE SCALE GENOMIC DNA]</scope>
</reference>
<proteinExistence type="predicted"/>
<dbReference type="PANTHER" id="PTHR23052:SF1">
    <property type="entry name" value="AXONEMAL DYNEIN LIGHT CHAIN DOMAIN-CONTAINING PROTEIN 1"/>
    <property type="match status" value="1"/>
</dbReference>
<dbReference type="EMBL" id="CAWYQH010000119">
    <property type="protein sequence ID" value="CAK8690821.1"/>
    <property type="molecule type" value="Genomic_DNA"/>
</dbReference>
<organism evidence="3 4">
    <name type="scientific">Clavelina lepadiformis</name>
    <name type="common">Light-bulb sea squirt</name>
    <name type="synonym">Ascidia lepadiformis</name>
    <dbReference type="NCBI Taxonomy" id="159417"/>
    <lineage>
        <taxon>Eukaryota</taxon>
        <taxon>Metazoa</taxon>
        <taxon>Chordata</taxon>
        <taxon>Tunicata</taxon>
        <taxon>Ascidiacea</taxon>
        <taxon>Aplousobranchia</taxon>
        <taxon>Clavelinidae</taxon>
        <taxon>Clavelina</taxon>
    </lineage>
</organism>